<dbReference type="Proteomes" id="UP000253426">
    <property type="component" value="Unassembled WGS sequence"/>
</dbReference>
<dbReference type="OrthoDB" id="833750at2"/>
<dbReference type="PANTHER" id="PTHR14209">
    <property type="entry name" value="ISOAMYL ACETATE-HYDROLYZING ESTERASE 1"/>
    <property type="match status" value="1"/>
</dbReference>
<dbReference type="PROSITE" id="PS51257">
    <property type="entry name" value="PROKAR_LIPOPROTEIN"/>
    <property type="match status" value="1"/>
</dbReference>
<dbReference type="InterPro" id="IPR045136">
    <property type="entry name" value="Iah1-like"/>
</dbReference>
<dbReference type="CDD" id="cd15482">
    <property type="entry name" value="Sialidase_non-viral"/>
    <property type="match status" value="1"/>
</dbReference>
<dbReference type="RefSeq" id="WP_113960994.1">
    <property type="nucleotide sequence ID" value="NZ_QNRR01000011.1"/>
</dbReference>
<evidence type="ECO:0000259" key="2">
    <source>
        <dbReference type="Pfam" id="PF13472"/>
    </source>
</evidence>
<keyword evidence="1" id="KW-0732">Signal</keyword>
<evidence type="ECO:0000313" key="3">
    <source>
        <dbReference type="EMBL" id="RBP38536.1"/>
    </source>
</evidence>
<feature type="chain" id="PRO_5016811309" evidence="1">
    <location>
        <begin position="28"/>
        <end position="631"/>
    </location>
</feature>
<keyword evidence="4" id="KW-1185">Reference proteome</keyword>
<dbReference type="InterPro" id="IPR036278">
    <property type="entry name" value="Sialidase_sf"/>
</dbReference>
<comment type="caution">
    <text evidence="3">The sequence shown here is derived from an EMBL/GenBank/DDBJ whole genome shotgun (WGS) entry which is preliminary data.</text>
</comment>
<evidence type="ECO:0000313" key="4">
    <source>
        <dbReference type="Proteomes" id="UP000253426"/>
    </source>
</evidence>
<dbReference type="Gene3D" id="2.120.10.10">
    <property type="match status" value="1"/>
</dbReference>
<proteinExistence type="predicted"/>
<reference evidence="3 4" key="1">
    <citation type="submission" date="2018-06" db="EMBL/GenBank/DDBJ databases">
        <title>Genomic Encyclopedia of Type Strains, Phase IV (KMG-IV): sequencing the most valuable type-strain genomes for metagenomic binning, comparative biology and taxonomic classification.</title>
        <authorList>
            <person name="Goeker M."/>
        </authorList>
    </citation>
    <scope>NUCLEOTIDE SEQUENCE [LARGE SCALE GENOMIC DNA]</scope>
    <source>
        <strain evidence="3 4">DSM 25532</strain>
    </source>
</reference>
<dbReference type="SUPFAM" id="SSF50939">
    <property type="entry name" value="Sialidases"/>
    <property type="match status" value="1"/>
</dbReference>
<dbReference type="AlphaFoldDB" id="A0A366HA28"/>
<dbReference type="PANTHER" id="PTHR14209:SF19">
    <property type="entry name" value="ISOAMYL ACETATE-HYDROLYZING ESTERASE 1 HOMOLOG"/>
    <property type="match status" value="1"/>
</dbReference>
<feature type="domain" description="SGNH hydrolase-type esterase" evidence="2">
    <location>
        <begin position="36"/>
        <end position="221"/>
    </location>
</feature>
<feature type="signal peptide" evidence="1">
    <location>
        <begin position="1"/>
        <end position="27"/>
    </location>
</feature>
<protein>
    <submittedName>
        <fullName evidence="3">Lysophospholipase L1-like esterase</fullName>
    </submittedName>
</protein>
<evidence type="ECO:0000256" key="1">
    <source>
        <dbReference type="SAM" id="SignalP"/>
    </source>
</evidence>
<dbReference type="Gene3D" id="3.40.50.1110">
    <property type="entry name" value="SGNH hydrolase"/>
    <property type="match status" value="1"/>
</dbReference>
<sequence>MKRNHFVPFAFFCGCLLSCAIAPDAAAQESIRIITLGDSITKAVRPGVTTEQSFAALVQKQLRAQGLNIEVQNVGIGGERTDQALLRLDKAVIAQKPHLVTIMYGTNDGWVDKEKTESRLPLNKYEANLRELVSRLKTADIQPVLMTEPMFGEKNPKNGLGEDGNTRLAQYMELCRKVARETQTPLVDHFGHWGFMQTKLKHVLQDWTTDGCHPNPVGQEILAQRITQVLLPLTQRLADKHKAWQSDAPYRVQVDVLTRGYDGKMCWVHPRAGIIPGNPNSVVFTMQRLLLTGSDVFYALNDMRSDDLGETWTAPKEHLAELGRRNEENDIVVATCDFWPKWHAKSGKLLGIGHTVRYENNRVMHQRKRETSFSVYDDKTRTWTPWAMLDMPAEAKFYNSGAGCVQRVDLESGDILLPIYFQAKGDKYYRVTVLRCSFDGKTLKYVSHGTELELESGRGVYEPSLTRWKGKYYLTLRNDTAGYVSVSDDGQAFGPIKKWTWEDGTELGTYNTQAHWVNHDDALHLVYTRRGAYNDHIMRNRAPLFMAQVDTGKLVVRRDTERIILPENGSRFGNFGITEVNENETWVTDSDWMQTHGPSYIIPKNNAYGADDRIYAARILWTKPNTGWDKR</sequence>
<dbReference type="SUPFAM" id="SSF52266">
    <property type="entry name" value="SGNH hydrolase"/>
    <property type="match status" value="1"/>
</dbReference>
<organism evidence="3 4">
    <name type="scientific">Roseimicrobium gellanilyticum</name>
    <dbReference type="NCBI Taxonomy" id="748857"/>
    <lineage>
        <taxon>Bacteria</taxon>
        <taxon>Pseudomonadati</taxon>
        <taxon>Verrucomicrobiota</taxon>
        <taxon>Verrucomicrobiia</taxon>
        <taxon>Verrucomicrobiales</taxon>
        <taxon>Verrucomicrobiaceae</taxon>
        <taxon>Roseimicrobium</taxon>
    </lineage>
</organism>
<dbReference type="Pfam" id="PF13472">
    <property type="entry name" value="Lipase_GDSL_2"/>
    <property type="match status" value="1"/>
</dbReference>
<accession>A0A366HA28</accession>
<dbReference type="EMBL" id="QNRR01000011">
    <property type="protein sequence ID" value="RBP38536.1"/>
    <property type="molecule type" value="Genomic_DNA"/>
</dbReference>
<gene>
    <name evidence="3" type="ORF">DES53_11154</name>
</gene>
<name>A0A366HA28_9BACT</name>
<dbReference type="GO" id="GO:0016788">
    <property type="term" value="F:hydrolase activity, acting on ester bonds"/>
    <property type="evidence" value="ECO:0007669"/>
    <property type="project" value="UniProtKB-ARBA"/>
</dbReference>
<dbReference type="InterPro" id="IPR013830">
    <property type="entry name" value="SGNH_hydro"/>
</dbReference>
<dbReference type="InterPro" id="IPR036514">
    <property type="entry name" value="SGNH_hydro_sf"/>
</dbReference>